<evidence type="ECO:0000259" key="1">
    <source>
        <dbReference type="Pfam" id="PF23156"/>
    </source>
</evidence>
<feature type="domain" description="DUF7054" evidence="1">
    <location>
        <begin position="45"/>
        <end position="112"/>
    </location>
</feature>
<proteinExistence type="predicted"/>
<dbReference type="InterPro" id="IPR040358">
    <property type="entry name" value="At4g22758-like"/>
</dbReference>
<gene>
    <name evidence="2" type="ORF">FH972_007826</name>
</gene>
<name>A0A5N6R060_9ROSI</name>
<keyword evidence="3" id="KW-1185">Reference proteome</keyword>
<sequence length="151" mass="16853">MARTFPSPFPRAMKLYYFMARRFLVLVILKQRKNSSDVQSVKGVKSNRFLITVNVLGSAGPLRFVVNENDLVATVIDTALKSYAREGRLPVLGSDVNDFVLYCSDAGFDGVNRLPWGKELCAVQEAEAAADDRWEVGDDSSKARWELESMA</sequence>
<dbReference type="OrthoDB" id="1919859at2759"/>
<reference evidence="2 3" key="1">
    <citation type="submission" date="2019-06" db="EMBL/GenBank/DDBJ databases">
        <title>A chromosomal-level reference genome of Carpinus fangiana (Coryloideae, Betulaceae).</title>
        <authorList>
            <person name="Yang X."/>
            <person name="Wang Z."/>
            <person name="Zhang L."/>
            <person name="Hao G."/>
            <person name="Liu J."/>
            <person name="Yang Y."/>
        </authorList>
    </citation>
    <scope>NUCLEOTIDE SEQUENCE [LARGE SCALE GENOMIC DNA]</scope>
    <source>
        <strain evidence="2">Cfa_2016G</strain>
        <tissue evidence="2">Leaf</tissue>
    </source>
</reference>
<dbReference type="PANTHER" id="PTHR33270:SF5">
    <property type="entry name" value="GB|AAC00605.1"/>
    <property type="match status" value="1"/>
</dbReference>
<evidence type="ECO:0000313" key="2">
    <source>
        <dbReference type="EMBL" id="KAE8021984.1"/>
    </source>
</evidence>
<dbReference type="PANTHER" id="PTHR33270">
    <property type="entry name" value="BNAC05G50380D PROTEIN"/>
    <property type="match status" value="1"/>
</dbReference>
<dbReference type="AlphaFoldDB" id="A0A5N6R060"/>
<dbReference type="EMBL" id="CM017323">
    <property type="protein sequence ID" value="KAE8021984.1"/>
    <property type="molecule type" value="Genomic_DNA"/>
</dbReference>
<dbReference type="Pfam" id="PF23156">
    <property type="entry name" value="DUF7054"/>
    <property type="match status" value="1"/>
</dbReference>
<organism evidence="2 3">
    <name type="scientific">Carpinus fangiana</name>
    <dbReference type="NCBI Taxonomy" id="176857"/>
    <lineage>
        <taxon>Eukaryota</taxon>
        <taxon>Viridiplantae</taxon>
        <taxon>Streptophyta</taxon>
        <taxon>Embryophyta</taxon>
        <taxon>Tracheophyta</taxon>
        <taxon>Spermatophyta</taxon>
        <taxon>Magnoliopsida</taxon>
        <taxon>eudicotyledons</taxon>
        <taxon>Gunneridae</taxon>
        <taxon>Pentapetalae</taxon>
        <taxon>rosids</taxon>
        <taxon>fabids</taxon>
        <taxon>Fagales</taxon>
        <taxon>Betulaceae</taxon>
        <taxon>Carpinus</taxon>
    </lineage>
</organism>
<protein>
    <recommendedName>
        <fullName evidence="1">DUF7054 domain-containing protein</fullName>
    </recommendedName>
</protein>
<dbReference type="InterPro" id="IPR055482">
    <property type="entry name" value="DUF7054"/>
</dbReference>
<dbReference type="Proteomes" id="UP000327013">
    <property type="component" value="Chromosome 3"/>
</dbReference>
<evidence type="ECO:0000313" key="3">
    <source>
        <dbReference type="Proteomes" id="UP000327013"/>
    </source>
</evidence>
<accession>A0A5N6R060</accession>